<comment type="caution">
    <text evidence="5">The sequence shown here is derived from an EMBL/GenBank/DDBJ whole genome shotgun (WGS) entry which is preliminary data.</text>
</comment>
<feature type="region of interest" description="Disordered" evidence="3">
    <location>
        <begin position="1"/>
        <end position="23"/>
    </location>
</feature>
<dbReference type="SUPFAM" id="SSF56235">
    <property type="entry name" value="N-terminal nucleophile aminohydrolases (Ntn hydrolases)"/>
    <property type="match status" value="1"/>
</dbReference>
<feature type="transmembrane region" description="Helical" evidence="4">
    <location>
        <begin position="43"/>
        <end position="64"/>
    </location>
</feature>
<accession>A0AB34JXT7</accession>
<dbReference type="PANTHER" id="PTHR11686">
    <property type="entry name" value="GAMMA GLUTAMYL TRANSPEPTIDASE"/>
    <property type="match status" value="1"/>
</dbReference>
<keyword evidence="4" id="KW-0812">Transmembrane</keyword>
<dbReference type="GO" id="GO:0006751">
    <property type="term" value="P:glutathione catabolic process"/>
    <property type="evidence" value="ECO:0007669"/>
    <property type="project" value="InterPro"/>
</dbReference>
<dbReference type="InterPro" id="IPR029055">
    <property type="entry name" value="Ntn_hydrolases_N"/>
</dbReference>
<keyword evidence="4" id="KW-1133">Transmembrane helix</keyword>
<proteinExistence type="predicted"/>
<evidence type="ECO:0000256" key="2">
    <source>
        <dbReference type="PIRSR" id="PIRSR600101-2"/>
    </source>
</evidence>
<dbReference type="NCBIfam" id="TIGR00066">
    <property type="entry name" value="g_glut_trans"/>
    <property type="match status" value="1"/>
</dbReference>
<gene>
    <name evidence="5" type="ORF">AB1Y20_020575</name>
</gene>
<feature type="active site" description="Nucleophile" evidence="1">
    <location>
        <position position="420"/>
    </location>
</feature>
<dbReference type="PRINTS" id="PR01210">
    <property type="entry name" value="GGTRANSPTASE"/>
</dbReference>
<dbReference type="GO" id="GO:0005886">
    <property type="term" value="C:plasma membrane"/>
    <property type="evidence" value="ECO:0007669"/>
    <property type="project" value="TreeGrafter"/>
</dbReference>
<feature type="binding site" evidence="2">
    <location>
        <position position="520"/>
    </location>
    <ligand>
        <name>L-glutamate</name>
        <dbReference type="ChEBI" id="CHEBI:29985"/>
    </ligand>
</feature>
<evidence type="ECO:0000256" key="1">
    <source>
        <dbReference type="PIRSR" id="PIRSR600101-1"/>
    </source>
</evidence>
<dbReference type="InterPro" id="IPR043138">
    <property type="entry name" value="GGT_lsub"/>
</dbReference>
<evidence type="ECO:0008006" key="7">
    <source>
        <dbReference type="Google" id="ProtNLM"/>
    </source>
</evidence>
<keyword evidence="4" id="KW-0472">Membrane</keyword>
<dbReference type="EMBL" id="JBGBPQ010000004">
    <property type="protein sequence ID" value="KAL1525731.1"/>
    <property type="molecule type" value="Genomic_DNA"/>
</dbReference>
<dbReference type="Pfam" id="PF01019">
    <property type="entry name" value="G_glu_transpept"/>
    <property type="match status" value="1"/>
</dbReference>
<keyword evidence="6" id="KW-1185">Reference proteome</keyword>
<dbReference type="AlphaFoldDB" id="A0AB34JXT7"/>
<feature type="region of interest" description="Disordered" evidence="3">
    <location>
        <begin position="64"/>
        <end position="84"/>
    </location>
</feature>
<reference evidence="5 6" key="1">
    <citation type="journal article" date="2024" name="Science">
        <title>Giant polyketide synthase enzymes in the biosynthesis of giant marine polyether toxins.</title>
        <authorList>
            <person name="Fallon T.R."/>
            <person name="Shende V.V."/>
            <person name="Wierzbicki I.H."/>
            <person name="Pendleton A.L."/>
            <person name="Watervoot N.F."/>
            <person name="Auber R.P."/>
            <person name="Gonzalez D.J."/>
            <person name="Wisecaver J.H."/>
            <person name="Moore B.S."/>
        </authorList>
    </citation>
    <scope>NUCLEOTIDE SEQUENCE [LARGE SCALE GENOMIC DNA]</scope>
    <source>
        <strain evidence="5 6">12B1</strain>
    </source>
</reference>
<feature type="binding site" evidence="2">
    <location>
        <position position="150"/>
    </location>
    <ligand>
        <name>L-glutamate</name>
        <dbReference type="ChEBI" id="CHEBI:29985"/>
    </ligand>
</feature>
<dbReference type="PANTHER" id="PTHR11686:SF9">
    <property type="entry name" value="RE13973P"/>
    <property type="match status" value="1"/>
</dbReference>
<dbReference type="FunFam" id="3.60.20.40:FF:000001">
    <property type="entry name" value="Gamma-glutamyltranspeptidase 1"/>
    <property type="match status" value="1"/>
</dbReference>
<feature type="binding site" evidence="2">
    <location>
        <position position="462"/>
    </location>
    <ligand>
        <name>L-glutamate</name>
        <dbReference type="ChEBI" id="CHEBI:29985"/>
    </ligand>
</feature>
<organism evidence="5 6">
    <name type="scientific">Prymnesium parvum</name>
    <name type="common">Toxic golden alga</name>
    <dbReference type="NCBI Taxonomy" id="97485"/>
    <lineage>
        <taxon>Eukaryota</taxon>
        <taxon>Haptista</taxon>
        <taxon>Haptophyta</taxon>
        <taxon>Prymnesiophyceae</taxon>
        <taxon>Prymnesiales</taxon>
        <taxon>Prymnesiaceae</taxon>
        <taxon>Prymnesium</taxon>
    </lineage>
</organism>
<name>A0AB34JXT7_PRYPA</name>
<evidence type="ECO:0000256" key="4">
    <source>
        <dbReference type="SAM" id="Phobius"/>
    </source>
</evidence>
<dbReference type="InterPro" id="IPR000101">
    <property type="entry name" value="GGT_peptidase"/>
</dbReference>
<dbReference type="InterPro" id="IPR043137">
    <property type="entry name" value="GGT_ssub_C"/>
</dbReference>
<feature type="binding site" evidence="2">
    <location>
        <begin position="490"/>
        <end position="491"/>
    </location>
    <ligand>
        <name>L-glutamate</name>
        <dbReference type="ChEBI" id="CHEBI:29985"/>
    </ligand>
</feature>
<dbReference type="Gene3D" id="1.10.246.130">
    <property type="match status" value="1"/>
</dbReference>
<evidence type="ECO:0000256" key="3">
    <source>
        <dbReference type="SAM" id="MobiDB-lite"/>
    </source>
</evidence>
<evidence type="ECO:0000313" key="5">
    <source>
        <dbReference type="EMBL" id="KAL1525731.1"/>
    </source>
</evidence>
<dbReference type="Gene3D" id="3.60.20.40">
    <property type="match status" value="1"/>
</dbReference>
<sequence>MEAEAPPHPHAEEPHRELTEWRLRPHDPRRDALLPRPRRHPAVWLLLAYSLAITIAVFSLAAAGGGSCPPSPPQPLSRVARGTSGAVAADHPSCSRMGLDRLKEGGNAVDAAVSTALCLGVVRPEGSGLGGGAFLLIRRANGSAEVIDAREEAPASAYETMYLGSKSGLSLRGGLAVAVPAELSGLHLAWKRHGQLPWASLVLPVAELAEGFVVDRVLASALKRAETDLASSFYAPGGRVPTYGEVFRNPRLAATLRQIARDPLALSHGALAHAIVEEVAAAGGNLTMHDLANYEPVIRQPLQLTVDGLTLLGVPPPSSGGATVLQALLYLSVLQSSSCAVSSVVIAHRVVEALKHAFALRMNLGDPAFVADAARVVDAMLSASFNLKLAANSSDWSTRPLHEYGGQFNQLTGLPSDGGTSHFSIVDSDRNAVAVTTTINTYFGSKVVSDATGIVFNNEMDDFSTPGQPNAYGLAPSEANFIVPGKRPLSSMSPTIVLQDGLVNGSVTSKVRAVIGASGGPRIITSVLQVLVNVLLRGVSAEESVKSPRLHHQFIPNVVHAEDWEADEGSRVIVPPIIIDGLRQRGHVVARWQSHGVAQLVLQNLDTGELEAVSDVRKDGIPSAYSK</sequence>
<evidence type="ECO:0000313" key="6">
    <source>
        <dbReference type="Proteomes" id="UP001515480"/>
    </source>
</evidence>
<dbReference type="GO" id="GO:0036374">
    <property type="term" value="F:glutathione hydrolase activity"/>
    <property type="evidence" value="ECO:0007669"/>
    <property type="project" value="InterPro"/>
</dbReference>
<feature type="binding site" evidence="2">
    <location>
        <begin position="438"/>
        <end position="440"/>
    </location>
    <ligand>
        <name>L-glutamate</name>
        <dbReference type="ChEBI" id="CHEBI:29985"/>
    </ligand>
</feature>
<protein>
    <recommendedName>
        <fullName evidence="7">Gamma-glutamyltransferase</fullName>
    </recommendedName>
</protein>
<dbReference type="Proteomes" id="UP001515480">
    <property type="component" value="Unassembled WGS sequence"/>
</dbReference>